<dbReference type="GO" id="GO:0003735">
    <property type="term" value="F:structural constituent of ribosome"/>
    <property type="evidence" value="ECO:0007669"/>
    <property type="project" value="InterPro"/>
</dbReference>
<protein>
    <recommendedName>
        <fullName evidence="5">40S ribosomal protein S3</fullName>
    </recommendedName>
</protein>
<evidence type="ECO:0000313" key="9">
    <source>
        <dbReference type="EMBL" id="TGZ46871.1"/>
    </source>
</evidence>
<dbReference type="FunFam" id="3.30.1140.32:FF:000005">
    <property type="entry name" value="40S ribosomal protein S3"/>
    <property type="match status" value="1"/>
</dbReference>
<dbReference type="InterPro" id="IPR004044">
    <property type="entry name" value="KH_dom_type_2"/>
</dbReference>
<evidence type="ECO:0000256" key="7">
    <source>
        <dbReference type="SAM" id="MobiDB-lite"/>
    </source>
</evidence>
<proteinExistence type="inferred from homology"/>
<dbReference type="SUPFAM" id="SSF54821">
    <property type="entry name" value="Ribosomal protein S3 C-terminal domain"/>
    <property type="match status" value="1"/>
</dbReference>
<dbReference type="FunFam" id="3.30.300.20:FF:000006">
    <property type="entry name" value="40S ribosomal protein S3"/>
    <property type="match status" value="1"/>
</dbReference>
<evidence type="ECO:0000256" key="3">
    <source>
        <dbReference type="ARBA" id="ARBA00022980"/>
    </source>
</evidence>
<dbReference type="InterPro" id="IPR015946">
    <property type="entry name" value="KH_dom-like_a/b"/>
</dbReference>
<comment type="caution">
    <text evidence="9">The sequence shown here is derived from an EMBL/GenBank/DDBJ whole genome shotgun (WGS) entry which is preliminary data.</text>
</comment>
<feature type="region of interest" description="Disordered" evidence="7">
    <location>
        <begin position="231"/>
        <end position="255"/>
    </location>
</feature>
<dbReference type="SUPFAM" id="SSF54814">
    <property type="entry name" value="Prokaryotic type KH domain (KH-domain type II)"/>
    <property type="match status" value="1"/>
</dbReference>
<feature type="domain" description="KH type-2" evidence="8">
    <location>
        <begin position="22"/>
        <end position="93"/>
    </location>
</feature>
<dbReference type="Pfam" id="PF00189">
    <property type="entry name" value="Ribosomal_S3_C"/>
    <property type="match status" value="1"/>
</dbReference>
<dbReference type="InterPro" id="IPR009019">
    <property type="entry name" value="KH_sf_prok-type"/>
</dbReference>
<reference evidence="9 10" key="1">
    <citation type="journal article" date="2019" name="Philos. Trans. R. Soc. Lond., B, Biol. Sci.">
        <title>Ant behaviour and brain gene expression of defending hosts depend on the ecological success of the intruding social parasite.</title>
        <authorList>
            <person name="Kaur R."/>
            <person name="Stoldt M."/>
            <person name="Jongepier E."/>
            <person name="Feldmeyer B."/>
            <person name="Menzel F."/>
            <person name="Bornberg-Bauer E."/>
            <person name="Foitzik S."/>
        </authorList>
    </citation>
    <scope>NUCLEOTIDE SEQUENCE [LARGE SCALE GENOMIC DNA]</scope>
    <source>
        <tissue evidence="9">Whole body</tissue>
    </source>
</reference>
<sequence length="255" mass="28185">MENRTISKKRKFVGDGVFRAELNEFLTRELAEDGYSGVEVRVTPNRTEIILLATHTQSVLGEKGRRIRELTSVVQKRFNFKDQNVELYAEKVATRGLCAIAQAESLRYKLIGGLAVRRACYGVLRFIMESGAKGCEVVVSGKLRGQRAKSMKFVDGLMIHSGEPTNEYVNAATRHVLLRQGTNITMAITLTNIASVLGIKVKIMLPWDPNGKSGPKKPLPDYVSIVEPKEEVPPSVPISEVKPSKDIPQPTPLAV</sequence>
<dbReference type="STRING" id="300112.A0A4S2KC12"/>
<dbReference type="Pfam" id="PF07650">
    <property type="entry name" value="KH_2"/>
    <property type="match status" value="1"/>
</dbReference>
<dbReference type="GO" id="GO:0003723">
    <property type="term" value="F:RNA binding"/>
    <property type="evidence" value="ECO:0007669"/>
    <property type="project" value="UniProtKB-UniRule"/>
</dbReference>
<dbReference type="EMBL" id="QBLH01002806">
    <property type="protein sequence ID" value="TGZ46871.1"/>
    <property type="molecule type" value="Genomic_DNA"/>
</dbReference>
<evidence type="ECO:0000259" key="8">
    <source>
        <dbReference type="PROSITE" id="PS50823"/>
    </source>
</evidence>
<dbReference type="GO" id="GO:0022627">
    <property type="term" value="C:cytosolic small ribosomal subunit"/>
    <property type="evidence" value="ECO:0007669"/>
    <property type="project" value="TreeGrafter"/>
</dbReference>
<dbReference type="Gene3D" id="3.30.300.20">
    <property type="match status" value="1"/>
</dbReference>
<dbReference type="InterPro" id="IPR001351">
    <property type="entry name" value="Ribosomal_uS3_C"/>
</dbReference>
<dbReference type="GO" id="GO:0006412">
    <property type="term" value="P:translation"/>
    <property type="evidence" value="ECO:0007669"/>
    <property type="project" value="InterPro"/>
</dbReference>
<dbReference type="InterPro" id="IPR057258">
    <property type="entry name" value="Ribosomal_uS3"/>
</dbReference>
<dbReference type="GO" id="GO:2001235">
    <property type="term" value="P:positive regulation of apoptotic signaling pathway"/>
    <property type="evidence" value="ECO:0007669"/>
    <property type="project" value="TreeGrafter"/>
</dbReference>
<dbReference type="InterPro" id="IPR005703">
    <property type="entry name" value="Ribosomal_uS3_euk/arc"/>
</dbReference>
<comment type="similarity">
    <text evidence="1">Belongs to the universal ribosomal protein uS3 family.</text>
</comment>
<evidence type="ECO:0000256" key="5">
    <source>
        <dbReference type="ARBA" id="ARBA00035408"/>
    </source>
</evidence>
<evidence type="ECO:0000256" key="6">
    <source>
        <dbReference type="PROSITE-ProRule" id="PRU00118"/>
    </source>
</evidence>
<keyword evidence="2 6" id="KW-0694">RNA-binding</keyword>
<dbReference type="NCBIfam" id="TIGR01008">
    <property type="entry name" value="uS3_euk_arch"/>
    <property type="match status" value="1"/>
</dbReference>
<dbReference type="NCBIfam" id="NF003219">
    <property type="entry name" value="PRK04191.1"/>
    <property type="match status" value="1"/>
</dbReference>
<dbReference type="PROSITE" id="PS50823">
    <property type="entry name" value="KH_TYPE_2"/>
    <property type="match status" value="1"/>
</dbReference>
<dbReference type="GO" id="GO:0005634">
    <property type="term" value="C:nucleus"/>
    <property type="evidence" value="ECO:0007669"/>
    <property type="project" value="TreeGrafter"/>
</dbReference>
<evidence type="ECO:0000256" key="1">
    <source>
        <dbReference type="ARBA" id="ARBA00010761"/>
    </source>
</evidence>
<dbReference type="Gene3D" id="3.30.1140.32">
    <property type="entry name" value="Ribosomal protein S3, C-terminal domain"/>
    <property type="match status" value="1"/>
</dbReference>
<dbReference type="PANTHER" id="PTHR11760:SF32">
    <property type="entry name" value="SMALL RIBOSOMAL SUBUNIT PROTEIN US3"/>
    <property type="match status" value="1"/>
</dbReference>
<dbReference type="InterPro" id="IPR036419">
    <property type="entry name" value="Ribosomal_S3_C_sf"/>
</dbReference>
<evidence type="ECO:0000256" key="2">
    <source>
        <dbReference type="ARBA" id="ARBA00022884"/>
    </source>
</evidence>
<organism evidence="9 10">
    <name type="scientific">Temnothorax longispinosus</name>
    <dbReference type="NCBI Taxonomy" id="300112"/>
    <lineage>
        <taxon>Eukaryota</taxon>
        <taxon>Metazoa</taxon>
        <taxon>Ecdysozoa</taxon>
        <taxon>Arthropoda</taxon>
        <taxon>Hexapoda</taxon>
        <taxon>Insecta</taxon>
        <taxon>Pterygota</taxon>
        <taxon>Neoptera</taxon>
        <taxon>Endopterygota</taxon>
        <taxon>Hymenoptera</taxon>
        <taxon>Apocrita</taxon>
        <taxon>Aculeata</taxon>
        <taxon>Formicoidea</taxon>
        <taxon>Formicidae</taxon>
        <taxon>Myrmicinae</taxon>
        <taxon>Temnothorax</taxon>
    </lineage>
</organism>
<keyword evidence="3" id="KW-0689">Ribosomal protein</keyword>
<keyword evidence="4" id="KW-0687">Ribonucleoprotein</keyword>
<dbReference type="PANTHER" id="PTHR11760">
    <property type="entry name" value="30S/40S RIBOSOMAL PROTEIN S3"/>
    <property type="match status" value="1"/>
</dbReference>
<accession>A0A4S2KC12</accession>
<evidence type="ECO:0000313" key="10">
    <source>
        <dbReference type="Proteomes" id="UP000310200"/>
    </source>
</evidence>
<dbReference type="AlphaFoldDB" id="A0A4S2KC12"/>
<gene>
    <name evidence="9" type="ORF">DBV15_02587</name>
</gene>
<dbReference type="CDD" id="cd02413">
    <property type="entry name" value="KH-II_40S_S3"/>
    <property type="match status" value="1"/>
</dbReference>
<dbReference type="Proteomes" id="UP000310200">
    <property type="component" value="Unassembled WGS sequence"/>
</dbReference>
<name>A0A4S2KC12_9HYME</name>
<keyword evidence="10" id="KW-1185">Reference proteome</keyword>
<evidence type="ECO:0000256" key="4">
    <source>
        <dbReference type="ARBA" id="ARBA00023274"/>
    </source>
</evidence>